<dbReference type="EMBL" id="JAOQKJ010000001">
    <property type="protein sequence ID" value="MCU6742932.1"/>
    <property type="molecule type" value="Genomic_DNA"/>
</dbReference>
<dbReference type="Gene3D" id="3.20.20.370">
    <property type="entry name" value="Glycoside hydrolase/deacetylase"/>
    <property type="match status" value="1"/>
</dbReference>
<gene>
    <name evidence="3" type="ORF">OCV77_00190</name>
</gene>
<evidence type="ECO:0000259" key="2">
    <source>
        <dbReference type="PROSITE" id="PS51677"/>
    </source>
</evidence>
<keyword evidence="1" id="KW-0472">Membrane</keyword>
<name>A0ABT2SYY3_9FIRM</name>
<protein>
    <submittedName>
        <fullName evidence="3">Polysaccharide deacetylase family protein</fullName>
    </submittedName>
</protein>
<keyword evidence="1" id="KW-1133">Transmembrane helix</keyword>
<dbReference type="CDD" id="cd10917">
    <property type="entry name" value="CE4_NodB_like_6s_7s"/>
    <property type="match status" value="1"/>
</dbReference>
<dbReference type="InterPro" id="IPR011330">
    <property type="entry name" value="Glyco_hydro/deAcase_b/a-brl"/>
</dbReference>
<keyword evidence="4" id="KW-1185">Reference proteome</keyword>
<feature type="domain" description="NodB homology" evidence="2">
    <location>
        <begin position="64"/>
        <end position="243"/>
    </location>
</feature>
<dbReference type="Proteomes" id="UP001652432">
    <property type="component" value="Unassembled WGS sequence"/>
</dbReference>
<evidence type="ECO:0000256" key="1">
    <source>
        <dbReference type="SAM" id="Phobius"/>
    </source>
</evidence>
<evidence type="ECO:0000313" key="3">
    <source>
        <dbReference type="EMBL" id="MCU6742932.1"/>
    </source>
</evidence>
<sequence>MTDYQKKLEKKKRKLILMAKYGVLVLTVLATVRGIVINARQSFFTSSTVDGRELPIYCVETKEPEIALTFDAAWGNEDTARILEILKKHQVHVTFFMTGGWVESYPDDVKAILADGHDLGNHSENHKNMSQLSDEEKKQELMTVHEKVRTLTGYEMFLFRPPYGDYDNAVVKTAKECGYYTIQWDVDSLDWKDYGVDSILKTVTEHKHLGNGSIILCHNGAKYTADALDTLITMLQEKGYTFVPLSELIYRDQYHMNHEGRQIKN</sequence>
<dbReference type="RefSeq" id="WP_262572225.1">
    <property type="nucleotide sequence ID" value="NZ_JAOQKJ010000001.1"/>
</dbReference>
<dbReference type="InterPro" id="IPR002509">
    <property type="entry name" value="NODB_dom"/>
</dbReference>
<accession>A0ABT2SYY3</accession>
<proteinExistence type="predicted"/>
<dbReference type="PANTHER" id="PTHR10587">
    <property type="entry name" value="GLYCOSYL TRANSFERASE-RELATED"/>
    <property type="match status" value="1"/>
</dbReference>
<feature type="transmembrane region" description="Helical" evidence="1">
    <location>
        <begin position="21"/>
        <end position="39"/>
    </location>
</feature>
<dbReference type="PROSITE" id="PS51677">
    <property type="entry name" value="NODB"/>
    <property type="match status" value="1"/>
</dbReference>
<reference evidence="3 4" key="1">
    <citation type="journal article" date="2021" name="ISME Commun">
        <title>Automated analysis of genomic sequences facilitates high-throughput and comprehensive description of bacteria.</title>
        <authorList>
            <person name="Hitch T.C.A."/>
        </authorList>
    </citation>
    <scope>NUCLEOTIDE SEQUENCE [LARGE SCALE GENOMIC DNA]</scope>
    <source>
        <strain evidence="3 4">Sanger_18</strain>
    </source>
</reference>
<keyword evidence="1" id="KW-0812">Transmembrane</keyword>
<dbReference type="InterPro" id="IPR050248">
    <property type="entry name" value="Polysacc_deacetylase_ArnD"/>
</dbReference>
<comment type="caution">
    <text evidence="3">The sequence shown here is derived from an EMBL/GenBank/DDBJ whole genome shotgun (WGS) entry which is preliminary data.</text>
</comment>
<organism evidence="3 4">
    <name type="scientific">Suilimivivens aceti</name>
    <dbReference type="NCBI Taxonomy" id="2981774"/>
    <lineage>
        <taxon>Bacteria</taxon>
        <taxon>Bacillati</taxon>
        <taxon>Bacillota</taxon>
        <taxon>Clostridia</taxon>
        <taxon>Lachnospirales</taxon>
        <taxon>Lachnospiraceae</taxon>
        <taxon>Suilimivivens</taxon>
    </lineage>
</organism>
<dbReference type="PANTHER" id="PTHR10587:SF128">
    <property type="entry name" value="POLYSACCHARIDE DEACETYLASE PDAB-RELATED"/>
    <property type="match status" value="1"/>
</dbReference>
<evidence type="ECO:0000313" key="4">
    <source>
        <dbReference type="Proteomes" id="UP001652432"/>
    </source>
</evidence>
<dbReference type="Pfam" id="PF01522">
    <property type="entry name" value="Polysacc_deac_1"/>
    <property type="match status" value="1"/>
</dbReference>
<dbReference type="SUPFAM" id="SSF88713">
    <property type="entry name" value="Glycoside hydrolase/deacetylase"/>
    <property type="match status" value="1"/>
</dbReference>